<evidence type="ECO:0000313" key="3">
    <source>
        <dbReference type="EMBL" id="CAB4133333.1"/>
    </source>
</evidence>
<keyword evidence="2" id="KW-0472">Membrane</keyword>
<keyword evidence="1" id="KW-0175">Coiled coil</keyword>
<feature type="coiled-coil region" evidence="1">
    <location>
        <begin position="13"/>
        <end position="47"/>
    </location>
</feature>
<name>A0A6J5LJ44_9CAUD</name>
<feature type="transmembrane region" description="Helical" evidence="2">
    <location>
        <begin position="63"/>
        <end position="87"/>
    </location>
</feature>
<gene>
    <name evidence="3" type="ORF">UFOVP257_140</name>
</gene>
<keyword evidence="2" id="KW-1133">Transmembrane helix</keyword>
<reference evidence="3" key="1">
    <citation type="submission" date="2020-04" db="EMBL/GenBank/DDBJ databases">
        <authorList>
            <person name="Chiriac C."/>
            <person name="Salcher M."/>
            <person name="Ghai R."/>
            <person name="Kavagutti S V."/>
        </authorList>
    </citation>
    <scope>NUCLEOTIDE SEQUENCE</scope>
</reference>
<keyword evidence="2" id="KW-0812">Transmembrane</keyword>
<proteinExistence type="predicted"/>
<accession>A0A6J5LJ44</accession>
<dbReference type="Gene3D" id="1.20.5.110">
    <property type="match status" value="1"/>
</dbReference>
<evidence type="ECO:0000256" key="1">
    <source>
        <dbReference type="SAM" id="Coils"/>
    </source>
</evidence>
<sequence>MAESERTDLGAHVDLCAERYRTLEKKLDNLEGRMDKLEEHIIVIRTKLSETGGTGENAANKTIITIGTAFGVALLTGLITTFIHLALK</sequence>
<dbReference type="EMBL" id="LR796274">
    <property type="protein sequence ID" value="CAB4133333.1"/>
    <property type="molecule type" value="Genomic_DNA"/>
</dbReference>
<protein>
    <submittedName>
        <fullName evidence="3">Uncharacterized protein</fullName>
    </submittedName>
</protein>
<organism evidence="3">
    <name type="scientific">uncultured Caudovirales phage</name>
    <dbReference type="NCBI Taxonomy" id="2100421"/>
    <lineage>
        <taxon>Viruses</taxon>
        <taxon>Duplodnaviria</taxon>
        <taxon>Heunggongvirae</taxon>
        <taxon>Uroviricota</taxon>
        <taxon>Caudoviricetes</taxon>
        <taxon>Peduoviridae</taxon>
        <taxon>Maltschvirus</taxon>
        <taxon>Maltschvirus maltsch</taxon>
    </lineage>
</organism>
<evidence type="ECO:0000256" key="2">
    <source>
        <dbReference type="SAM" id="Phobius"/>
    </source>
</evidence>